<keyword evidence="3 5" id="KW-0687">Ribonucleoprotein</keyword>
<evidence type="ECO:0000256" key="2">
    <source>
        <dbReference type="ARBA" id="ARBA00022980"/>
    </source>
</evidence>
<dbReference type="PATRIC" id="fig|1619089.3.peg.169"/>
<evidence type="ECO:0000256" key="3">
    <source>
        <dbReference type="ARBA" id="ARBA00023274"/>
    </source>
</evidence>
<proteinExistence type="inferred from homology"/>
<dbReference type="GO" id="GO:0005840">
    <property type="term" value="C:ribosome"/>
    <property type="evidence" value="ECO:0007669"/>
    <property type="project" value="UniProtKB-KW"/>
</dbReference>
<comment type="caution">
    <text evidence="7">The sequence shown here is derived from an EMBL/GenBank/DDBJ whole genome shotgun (WGS) entry which is preliminary data.</text>
</comment>
<dbReference type="AlphaFoldDB" id="A0A0G0C043"/>
<name>A0A0G0C043_9BACT</name>
<gene>
    <name evidence="5 7" type="primary">rplD</name>
    <name evidence="7" type="ORF">UR34_C0002G0068</name>
</gene>
<protein>
    <recommendedName>
        <fullName evidence="4 5">Large ribosomal subunit protein uL4</fullName>
    </recommendedName>
</protein>
<dbReference type="NCBIfam" id="TIGR03953">
    <property type="entry name" value="rplD_bact"/>
    <property type="match status" value="1"/>
</dbReference>
<evidence type="ECO:0000313" key="8">
    <source>
        <dbReference type="Proteomes" id="UP000034302"/>
    </source>
</evidence>
<reference evidence="7 8" key="1">
    <citation type="journal article" date="2015" name="Nature">
        <title>rRNA introns, odd ribosomes, and small enigmatic genomes across a large radiation of phyla.</title>
        <authorList>
            <person name="Brown C.T."/>
            <person name="Hug L.A."/>
            <person name="Thomas B.C."/>
            <person name="Sharon I."/>
            <person name="Castelle C.J."/>
            <person name="Singh A."/>
            <person name="Wilkins M.J."/>
            <person name="Williams K.H."/>
            <person name="Banfield J.F."/>
        </authorList>
    </citation>
    <scope>NUCLEOTIDE SEQUENCE [LARGE SCALE GENOMIC DNA]</scope>
</reference>
<dbReference type="InterPro" id="IPR002136">
    <property type="entry name" value="Ribosomal_uL4"/>
</dbReference>
<dbReference type="HAMAP" id="MF_01328_B">
    <property type="entry name" value="Ribosomal_uL4_B"/>
    <property type="match status" value="1"/>
</dbReference>
<evidence type="ECO:0000256" key="1">
    <source>
        <dbReference type="ARBA" id="ARBA00010528"/>
    </source>
</evidence>
<evidence type="ECO:0000256" key="4">
    <source>
        <dbReference type="ARBA" id="ARBA00035244"/>
    </source>
</evidence>
<comment type="subunit">
    <text evidence="5">Part of the 50S ribosomal subunit.</text>
</comment>
<keyword evidence="5" id="KW-0699">rRNA-binding</keyword>
<dbReference type="PANTHER" id="PTHR10746">
    <property type="entry name" value="50S RIBOSOMAL PROTEIN L4"/>
    <property type="match status" value="1"/>
</dbReference>
<feature type="region of interest" description="Disordered" evidence="6">
    <location>
        <begin position="46"/>
        <end position="72"/>
    </location>
</feature>
<dbReference type="Gene3D" id="3.40.1370.10">
    <property type="match status" value="1"/>
</dbReference>
<dbReference type="PANTHER" id="PTHR10746:SF6">
    <property type="entry name" value="LARGE RIBOSOMAL SUBUNIT PROTEIN UL4M"/>
    <property type="match status" value="1"/>
</dbReference>
<dbReference type="GO" id="GO:0006412">
    <property type="term" value="P:translation"/>
    <property type="evidence" value="ECO:0007669"/>
    <property type="project" value="UniProtKB-UniRule"/>
</dbReference>
<sequence length="201" mass="22463">MVKEVKKTTETKTKLNPLVWEVPYNGDLVAQVLNVFFSNERKGTSAVKGRGEVSGGGKKPWKQKGTGRARSGSIRSPLWVGGGVTFGPNNRNWKRSINKKMVKKALCVMLSKMNRDNEVKFVNVTDKVELKGIRDGLKKELSKKTLIISTDEKTKMALRNMDLVKVLTPMGVNVKHVVDSRNILVDNESIKILEERLTNGN</sequence>
<keyword evidence="5" id="KW-0694">RNA-binding</keyword>
<dbReference type="GO" id="GO:0019843">
    <property type="term" value="F:rRNA binding"/>
    <property type="evidence" value="ECO:0007669"/>
    <property type="project" value="UniProtKB-UniRule"/>
</dbReference>
<dbReference type="GO" id="GO:0003735">
    <property type="term" value="F:structural constituent of ribosome"/>
    <property type="evidence" value="ECO:0007669"/>
    <property type="project" value="InterPro"/>
</dbReference>
<comment type="function">
    <text evidence="5">One of the primary rRNA binding proteins, this protein initially binds near the 5'-end of the 23S rRNA. It is important during the early stages of 50S assembly. It makes multiple contacts with different domains of the 23S rRNA in the assembled 50S subunit and ribosome.</text>
</comment>
<comment type="similarity">
    <text evidence="1 5">Belongs to the universal ribosomal protein uL4 family.</text>
</comment>
<dbReference type="SUPFAM" id="SSF52166">
    <property type="entry name" value="Ribosomal protein L4"/>
    <property type="match status" value="1"/>
</dbReference>
<accession>A0A0G0C043</accession>
<evidence type="ECO:0000256" key="6">
    <source>
        <dbReference type="SAM" id="MobiDB-lite"/>
    </source>
</evidence>
<keyword evidence="2 5" id="KW-0689">Ribosomal protein</keyword>
<organism evidence="7 8">
    <name type="scientific">candidate division WS6 bacterium GW2011_GWC1_33_20</name>
    <dbReference type="NCBI Taxonomy" id="1619089"/>
    <lineage>
        <taxon>Bacteria</taxon>
        <taxon>Candidatus Dojkabacteria</taxon>
    </lineage>
</organism>
<dbReference type="Pfam" id="PF00573">
    <property type="entry name" value="Ribosomal_L4"/>
    <property type="match status" value="1"/>
</dbReference>
<evidence type="ECO:0000256" key="5">
    <source>
        <dbReference type="HAMAP-Rule" id="MF_01328"/>
    </source>
</evidence>
<dbReference type="InterPro" id="IPR013005">
    <property type="entry name" value="Ribosomal_uL4-like"/>
</dbReference>
<dbReference type="Proteomes" id="UP000034302">
    <property type="component" value="Unassembled WGS sequence"/>
</dbReference>
<dbReference type="GO" id="GO:1990904">
    <property type="term" value="C:ribonucleoprotein complex"/>
    <property type="evidence" value="ECO:0007669"/>
    <property type="project" value="UniProtKB-KW"/>
</dbReference>
<dbReference type="EMBL" id="LBOV01000002">
    <property type="protein sequence ID" value="KKP44565.1"/>
    <property type="molecule type" value="Genomic_DNA"/>
</dbReference>
<evidence type="ECO:0000313" key="7">
    <source>
        <dbReference type="EMBL" id="KKP44565.1"/>
    </source>
</evidence>
<comment type="function">
    <text evidence="5">Forms part of the polypeptide exit tunnel.</text>
</comment>
<dbReference type="InterPro" id="IPR023574">
    <property type="entry name" value="Ribosomal_uL4_dom_sf"/>
</dbReference>